<organism evidence="1 2">
    <name type="scientific">Lasius platythorax</name>
    <dbReference type="NCBI Taxonomy" id="488582"/>
    <lineage>
        <taxon>Eukaryota</taxon>
        <taxon>Metazoa</taxon>
        <taxon>Ecdysozoa</taxon>
        <taxon>Arthropoda</taxon>
        <taxon>Hexapoda</taxon>
        <taxon>Insecta</taxon>
        <taxon>Pterygota</taxon>
        <taxon>Neoptera</taxon>
        <taxon>Endopterygota</taxon>
        <taxon>Hymenoptera</taxon>
        <taxon>Apocrita</taxon>
        <taxon>Aculeata</taxon>
        <taxon>Formicoidea</taxon>
        <taxon>Formicidae</taxon>
        <taxon>Formicinae</taxon>
        <taxon>Lasius</taxon>
        <taxon>Lasius</taxon>
    </lineage>
</organism>
<accession>A0AAV2N9B8</accession>
<reference evidence="1" key="1">
    <citation type="submission" date="2024-04" db="EMBL/GenBank/DDBJ databases">
        <authorList>
            <consortium name="Molecular Ecology Group"/>
        </authorList>
    </citation>
    <scope>NUCLEOTIDE SEQUENCE</scope>
</reference>
<dbReference type="Proteomes" id="UP001497644">
    <property type="component" value="Chromosome 11"/>
</dbReference>
<evidence type="ECO:0000313" key="1">
    <source>
        <dbReference type="EMBL" id="CAL1676131.1"/>
    </source>
</evidence>
<dbReference type="EMBL" id="OZ034834">
    <property type="protein sequence ID" value="CAL1676131.1"/>
    <property type="molecule type" value="Genomic_DNA"/>
</dbReference>
<dbReference type="AlphaFoldDB" id="A0AAV2N9B8"/>
<protein>
    <submittedName>
        <fullName evidence="1">Uncharacterized protein</fullName>
    </submittedName>
</protein>
<gene>
    <name evidence="1" type="ORF">LPLAT_LOCUS2371</name>
</gene>
<keyword evidence="2" id="KW-1185">Reference proteome</keyword>
<proteinExistence type="predicted"/>
<sequence>MLKLHRESMKRWQVMTLDGVQLFIASSTYPPLSQEYRPSCVGLTMKSTLTLLLKLSTILDSSSEMS</sequence>
<evidence type="ECO:0000313" key="2">
    <source>
        <dbReference type="Proteomes" id="UP001497644"/>
    </source>
</evidence>
<name>A0AAV2N9B8_9HYME</name>